<comment type="cofactor">
    <cofactor evidence="1">
        <name>a metal cation</name>
        <dbReference type="ChEBI" id="CHEBI:25213"/>
    </cofactor>
</comment>
<dbReference type="GO" id="GO:0004412">
    <property type="term" value="F:homoserine dehydrogenase activity"/>
    <property type="evidence" value="ECO:0007669"/>
    <property type="project" value="UniProtKB-EC"/>
</dbReference>
<protein>
    <recommendedName>
        <fullName evidence="6 17">Homoserine dehydrogenase</fullName>
        <ecNumber evidence="5 17">1.1.1.3</ecNumber>
    </recommendedName>
</protein>
<comment type="similarity">
    <text evidence="4 18">Belongs to the homoserine dehydrogenase family.</text>
</comment>
<dbReference type="Gene3D" id="3.30.70.260">
    <property type="match status" value="1"/>
</dbReference>
<evidence type="ECO:0000256" key="3">
    <source>
        <dbReference type="ARBA" id="ARBA00005062"/>
    </source>
</evidence>
<dbReference type="PATRIC" id="fig|698960.3.peg.75"/>
<dbReference type="PROSITE" id="PS01042">
    <property type="entry name" value="HOMOSER_DHGENASE"/>
    <property type="match status" value="1"/>
</dbReference>
<evidence type="ECO:0000256" key="12">
    <source>
        <dbReference type="ARBA" id="ARBA00044930"/>
    </source>
</evidence>
<dbReference type="Gene3D" id="3.40.50.720">
    <property type="entry name" value="NAD(P)-binding Rossmann-like Domain"/>
    <property type="match status" value="1"/>
</dbReference>
<accession>I4MBZ2</accession>
<keyword evidence="9 17" id="KW-0560">Oxidoreductase</keyword>
<organism evidence="21 22">
    <name type="scientific">Gardnerella greenwoodii 00703Dmash</name>
    <dbReference type="NCBI Taxonomy" id="698960"/>
    <lineage>
        <taxon>Bacteria</taxon>
        <taxon>Bacillati</taxon>
        <taxon>Actinomycetota</taxon>
        <taxon>Actinomycetes</taxon>
        <taxon>Bifidobacteriales</taxon>
        <taxon>Bifidobacteriaceae</taxon>
        <taxon>Gardnerella</taxon>
        <taxon>Gardnerella greenwoodii</taxon>
    </lineage>
</organism>
<comment type="catalytic activity">
    <reaction evidence="14">
        <text>L-homoserine + NAD(+) = L-aspartate 4-semialdehyde + NADH + H(+)</text>
        <dbReference type="Rhea" id="RHEA:15757"/>
        <dbReference type="ChEBI" id="CHEBI:15378"/>
        <dbReference type="ChEBI" id="CHEBI:57476"/>
        <dbReference type="ChEBI" id="CHEBI:57540"/>
        <dbReference type="ChEBI" id="CHEBI:57945"/>
        <dbReference type="ChEBI" id="CHEBI:537519"/>
        <dbReference type="EC" id="1.1.1.3"/>
    </reaction>
    <physiologicalReaction direction="right-to-left" evidence="14">
        <dbReference type="Rhea" id="RHEA:15759"/>
    </physiologicalReaction>
</comment>
<dbReference type="Gene3D" id="3.30.360.10">
    <property type="entry name" value="Dihydrodipicolinate Reductase, domain 2"/>
    <property type="match status" value="1"/>
</dbReference>
<dbReference type="InterPro" id="IPR019811">
    <property type="entry name" value="HDH_CS"/>
</dbReference>
<evidence type="ECO:0000256" key="2">
    <source>
        <dbReference type="ARBA" id="ARBA00005056"/>
    </source>
</evidence>
<dbReference type="InterPro" id="IPR036291">
    <property type="entry name" value="NAD(P)-bd_dom_sf"/>
</dbReference>
<evidence type="ECO:0000256" key="4">
    <source>
        <dbReference type="ARBA" id="ARBA00006753"/>
    </source>
</evidence>
<dbReference type="InterPro" id="IPR016204">
    <property type="entry name" value="HDH"/>
</dbReference>
<keyword evidence="16 17" id="KW-0521">NADP</keyword>
<proteinExistence type="inferred from homology"/>
<dbReference type="UniPathway" id="UPA00050">
    <property type="reaction ID" value="UER00063"/>
</dbReference>
<name>I4MBZ2_9BIFI</name>
<comment type="function">
    <text evidence="12">Catalyzes the conversion of L-aspartate-beta-semialdehyde (L-Asa) to L-homoserine (L-Hse), the third step in the biosynthesis of threonine and methionine from aspartate.</text>
</comment>
<dbReference type="GO" id="GO:0009086">
    <property type="term" value="P:methionine biosynthetic process"/>
    <property type="evidence" value="ECO:0007669"/>
    <property type="project" value="UniProtKB-KW"/>
</dbReference>
<evidence type="ECO:0000256" key="1">
    <source>
        <dbReference type="ARBA" id="ARBA00001920"/>
    </source>
</evidence>
<evidence type="ECO:0000256" key="18">
    <source>
        <dbReference type="RuleBase" id="RU004171"/>
    </source>
</evidence>
<dbReference type="FunFam" id="3.30.360.10:FF:000005">
    <property type="entry name" value="Homoserine dehydrogenase"/>
    <property type="match status" value="1"/>
</dbReference>
<comment type="caution">
    <text evidence="21">The sequence shown here is derived from an EMBL/GenBank/DDBJ whole genome shotgun (WGS) entry which is preliminary data.</text>
</comment>
<dbReference type="NCBIfam" id="NF004976">
    <property type="entry name" value="PRK06349.1"/>
    <property type="match status" value="1"/>
</dbReference>
<dbReference type="SUPFAM" id="SSF51735">
    <property type="entry name" value="NAD(P)-binding Rossmann-fold domains"/>
    <property type="match status" value="1"/>
</dbReference>
<dbReference type="EMBL" id="ADEV01000003">
    <property type="protein sequence ID" value="EIK86732.1"/>
    <property type="molecule type" value="Genomic_DNA"/>
</dbReference>
<dbReference type="AlphaFoldDB" id="I4MBZ2"/>
<dbReference type="UniPathway" id="UPA00051">
    <property type="reaction ID" value="UER00465"/>
</dbReference>
<feature type="binding site" evidence="16">
    <location>
        <position position="111"/>
    </location>
    <ligand>
        <name>NADPH</name>
        <dbReference type="ChEBI" id="CHEBI:57783"/>
    </ligand>
</feature>
<sequence>MQSNQSTKTIRVGLLGAGTVGSQTARLIVEQFNELKKRTGAEIELAAVACLRPAEVNVPWIKRDLLTTDTASLCTREDIDIIVELIGGLEPAHTFVKRALSHGKSVVTANKALLAKFGPELYECAESHGVDLYFEASVAGAIPILRPLRESLIGDEITQIFGIVNGTTNYILDEMTVRGLDFDSALRAAQEKGYAEADPTGDVEGFDAANKAAILATLAFQMPVSIDDVSVEGISAITAEDIAVASAENRVIKLLAAVERHGDGGDGGDGCDGESSADDGVSVSVYPALVGAEHPLASVHGSFNAVFVKAQAADDLMFYGRGAGGAPTASAVVGDVVSAARNIVRGCSGFGVPMYNKYVPASSEQTCADFVIRCNMEDTSLALRSEVMDVFADYGVKAERLASACEAQYAQAEGESDCPQCGLGGPGSMRVLVRECSKATVQSICKDLQDLDFVLGKPLALRIIK</sequence>
<evidence type="ECO:0000256" key="7">
    <source>
        <dbReference type="ARBA" id="ARBA00022605"/>
    </source>
</evidence>
<dbReference type="GO" id="GO:0050661">
    <property type="term" value="F:NADP binding"/>
    <property type="evidence" value="ECO:0007669"/>
    <property type="project" value="InterPro"/>
</dbReference>
<keyword evidence="8 17" id="KW-0791">Threonine biosynthesis</keyword>
<evidence type="ECO:0000256" key="10">
    <source>
        <dbReference type="ARBA" id="ARBA00023053"/>
    </source>
</evidence>
<feature type="binding site" evidence="16">
    <location>
        <begin position="15"/>
        <end position="22"/>
    </location>
    <ligand>
        <name>NADP(+)</name>
        <dbReference type="ChEBI" id="CHEBI:58349"/>
    </ligand>
</feature>
<evidence type="ECO:0000313" key="21">
    <source>
        <dbReference type="EMBL" id="EIK86732.1"/>
    </source>
</evidence>
<dbReference type="EC" id="1.1.1.3" evidence="5 17"/>
<feature type="domain" description="Homoserine dehydrogenase catalytic" evidence="19">
    <location>
        <begin position="143"/>
        <end position="337"/>
    </location>
</feature>
<evidence type="ECO:0000256" key="11">
    <source>
        <dbReference type="ARBA" id="ARBA00023167"/>
    </source>
</evidence>
<dbReference type="Proteomes" id="UP000033074">
    <property type="component" value="Unassembled WGS sequence"/>
</dbReference>
<dbReference type="GO" id="GO:0009088">
    <property type="term" value="P:threonine biosynthetic process"/>
    <property type="evidence" value="ECO:0007669"/>
    <property type="project" value="UniProtKB-UniPathway"/>
</dbReference>
<evidence type="ECO:0000259" key="19">
    <source>
        <dbReference type="Pfam" id="PF00742"/>
    </source>
</evidence>
<dbReference type="PANTHER" id="PTHR43331:SF1">
    <property type="entry name" value="HOMOSERINE DEHYDROGENASE"/>
    <property type="match status" value="1"/>
</dbReference>
<feature type="binding site" evidence="16">
    <location>
        <position position="196"/>
    </location>
    <ligand>
        <name>L-homoserine</name>
        <dbReference type="ChEBI" id="CHEBI:57476"/>
    </ligand>
</feature>
<dbReference type="PIRSF" id="PIRSF000098">
    <property type="entry name" value="Homoser_dehydrog"/>
    <property type="match status" value="1"/>
</dbReference>
<comment type="pathway">
    <text evidence="2 17">Amino-acid biosynthesis; L-threonine biosynthesis; L-threonine from L-aspartate: step 3/5.</text>
</comment>
<evidence type="ECO:0000259" key="20">
    <source>
        <dbReference type="Pfam" id="PF03447"/>
    </source>
</evidence>
<dbReference type="InterPro" id="IPR001342">
    <property type="entry name" value="HDH_cat"/>
</dbReference>
<dbReference type="RefSeq" id="WP_004133773.1">
    <property type="nucleotide sequence ID" value="NZ_ADEV01000003.1"/>
</dbReference>
<keyword evidence="11 17" id="KW-0486">Methionine biosynthesis</keyword>
<evidence type="ECO:0000256" key="6">
    <source>
        <dbReference type="ARBA" id="ARBA00013376"/>
    </source>
</evidence>
<reference evidence="21 22" key="1">
    <citation type="journal article" date="2012" name="J. Bacteriol.">
        <title>Comparative Genomic Analyses of 17 Clinical Isolates of Gardnerella vaginalis Provide Evidence of Multiple Genetically Isolated Clades Consistent with Subspeciation into Genovars.</title>
        <authorList>
            <person name="Ahmed A."/>
            <person name="Earl J."/>
            <person name="Retchless A."/>
            <person name="Hillier S."/>
            <person name="Rabe L."/>
            <person name="Cherpes T."/>
            <person name="Powell E."/>
            <person name="Janto B."/>
            <person name="Eutsey R."/>
            <person name="Hiller N.L."/>
            <person name="Boissy R."/>
            <person name="Dahlgreen M."/>
            <person name="Hall B."/>
            <person name="Costerton J."/>
            <person name="Post J.C."/>
            <person name="Hu F."/>
            <person name="Ehrlich G."/>
        </authorList>
    </citation>
    <scope>NUCLEOTIDE SEQUENCE [LARGE SCALE GENOMIC DNA]</scope>
    <source>
        <strain evidence="21 22">00703Dmash</strain>
    </source>
</reference>
<evidence type="ECO:0000256" key="14">
    <source>
        <dbReference type="ARBA" id="ARBA00049031"/>
    </source>
</evidence>
<evidence type="ECO:0000256" key="8">
    <source>
        <dbReference type="ARBA" id="ARBA00022697"/>
    </source>
</evidence>
<feature type="active site" description="Proton donor" evidence="15">
    <location>
        <position position="211"/>
    </location>
</feature>
<dbReference type="Pfam" id="PF00742">
    <property type="entry name" value="Homoserine_dh"/>
    <property type="match status" value="1"/>
</dbReference>
<keyword evidence="7 17" id="KW-0028">Amino-acid biosynthesis</keyword>
<evidence type="ECO:0000256" key="17">
    <source>
        <dbReference type="RuleBase" id="RU000579"/>
    </source>
</evidence>
<comment type="pathway">
    <text evidence="3 17">Amino-acid biosynthesis; L-methionine biosynthesis via de novo pathway; L-homoserine from L-aspartate: step 3/3.</text>
</comment>
<comment type="catalytic activity">
    <reaction evidence="13">
        <text>L-homoserine + NADP(+) = L-aspartate 4-semialdehyde + NADPH + H(+)</text>
        <dbReference type="Rhea" id="RHEA:15761"/>
        <dbReference type="ChEBI" id="CHEBI:15378"/>
        <dbReference type="ChEBI" id="CHEBI:57476"/>
        <dbReference type="ChEBI" id="CHEBI:57783"/>
        <dbReference type="ChEBI" id="CHEBI:58349"/>
        <dbReference type="ChEBI" id="CHEBI:537519"/>
        <dbReference type="EC" id="1.1.1.3"/>
    </reaction>
    <physiologicalReaction direction="right-to-left" evidence="13">
        <dbReference type="Rhea" id="RHEA:15763"/>
    </physiologicalReaction>
</comment>
<dbReference type="InterPro" id="IPR005106">
    <property type="entry name" value="Asp/hSer_DH_NAD-bd"/>
</dbReference>
<dbReference type="Pfam" id="PF03447">
    <property type="entry name" value="NAD_binding_3"/>
    <property type="match status" value="1"/>
</dbReference>
<keyword evidence="10" id="KW-0915">Sodium</keyword>
<dbReference type="SUPFAM" id="SSF55347">
    <property type="entry name" value="Glyceraldehyde-3-phosphate dehydrogenase-like, C-terminal domain"/>
    <property type="match status" value="1"/>
</dbReference>
<evidence type="ECO:0000256" key="9">
    <source>
        <dbReference type="ARBA" id="ARBA00023002"/>
    </source>
</evidence>
<evidence type="ECO:0000256" key="5">
    <source>
        <dbReference type="ARBA" id="ARBA00013213"/>
    </source>
</evidence>
<evidence type="ECO:0000313" key="22">
    <source>
        <dbReference type="Proteomes" id="UP000033074"/>
    </source>
</evidence>
<feature type="domain" description="Aspartate/homoserine dehydrogenase NAD-binding" evidence="20">
    <location>
        <begin position="16"/>
        <end position="135"/>
    </location>
</feature>
<evidence type="ECO:0000256" key="13">
    <source>
        <dbReference type="ARBA" id="ARBA00048841"/>
    </source>
</evidence>
<dbReference type="PANTHER" id="PTHR43331">
    <property type="entry name" value="HOMOSERINE DEHYDROGENASE"/>
    <property type="match status" value="1"/>
</dbReference>
<evidence type="ECO:0000256" key="16">
    <source>
        <dbReference type="PIRSR" id="PIRSR000098-2"/>
    </source>
</evidence>
<evidence type="ECO:0000256" key="15">
    <source>
        <dbReference type="PIRSR" id="PIRSR000098-1"/>
    </source>
</evidence>
<gene>
    <name evidence="21" type="ORF">CGSMWGv00703Dmash_00394</name>
</gene>